<dbReference type="EnsemblMetazoa" id="Aqu2.1.20933_001">
    <property type="protein sequence ID" value="Aqu2.1.20933_001"/>
    <property type="gene ID" value="Aqu2.1.20933"/>
</dbReference>
<reference evidence="4" key="2">
    <citation type="submission" date="2017-05" db="UniProtKB">
        <authorList>
            <consortium name="EnsemblMetazoa"/>
        </authorList>
    </citation>
    <scope>IDENTIFICATION</scope>
</reference>
<gene>
    <name evidence="4" type="primary">100632173</name>
</gene>
<dbReference type="GO" id="GO:0005737">
    <property type="term" value="C:cytoplasm"/>
    <property type="evidence" value="ECO:0007669"/>
    <property type="project" value="TreeGrafter"/>
</dbReference>
<dbReference type="EnsemblMetazoa" id="XM_020001238.1">
    <property type="protein sequence ID" value="XP_019856797.1"/>
    <property type="gene ID" value="LOC100632173"/>
</dbReference>
<evidence type="ECO:0000313" key="5">
    <source>
        <dbReference type="Proteomes" id="UP000007879"/>
    </source>
</evidence>
<evidence type="ECO:0000313" key="4">
    <source>
        <dbReference type="EnsemblMetazoa" id="Aqu2.1.20933_001"/>
    </source>
</evidence>
<dbReference type="OMA" id="MDFPAKQ"/>
<dbReference type="InParanoid" id="A0A1X7U0N0"/>
<dbReference type="Pfam" id="PF02567">
    <property type="entry name" value="PhzC-PhzF"/>
    <property type="match status" value="1"/>
</dbReference>
<dbReference type="NCBIfam" id="TIGR00654">
    <property type="entry name" value="PhzF_family"/>
    <property type="match status" value="1"/>
</dbReference>
<dbReference type="PANTHER" id="PTHR13774">
    <property type="entry name" value="PHENAZINE BIOSYNTHESIS PROTEIN"/>
    <property type="match status" value="1"/>
</dbReference>
<organism evidence="4">
    <name type="scientific">Amphimedon queenslandica</name>
    <name type="common">Sponge</name>
    <dbReference type="NCBI Taxonomy" id="400682"/>
    <lineage>
        <taxon>Eukaryota</taxon>
        <taxon>Metazoa</taxon>
        <taxon>Porifera</taxon>
        <taxon>Demospongiae</taxon>
        <taxon>Heteroscleromorpha</taxon>
        <taxon>Haplosclerida</taxon>
        <taxon>Niphatidae</taxon>
        <taxon>Amphimedon</taxon>
    </lineage>
</organism>
<dbReference type="OrthoDB" id="75169at2759"/>
<dbReference type="InterPro" id="IPR003719">
    <property type="entry name" value="Phenazine_PhzF-like"/>
</dbReference>
<evidence type="ECO:0000256" key="1">
    <source>
        <dbReference type="ARBA" id="ARBA00008270"/>
    </source>
</evidence>
<proteinExistence type="inferred from homology"/>
<dbReference type="eggNOG" id="KOG3033">
    <property type="taxonomic scope" value="Eukaryota"/>
</dbReference>
<dbReference type="STRING" id="400682.A0A1X7U0N0"/>
<dbReference type="Gene3D" id="3.10.310.10">
    <property type="entry name" value="Diaminopimelate Epimerase, Chain A, domain 1"/>
    <property type="match status" value="2"/>
</dbReference>
<keyword evidence="2" id="KW-0413">Isomerase</keyword>
<comment type="similarity">
    <text evidence="1">Belongs to the PhzF family.</text>
</comment>
<keyword evidence="5" id="KW-1185">Reference proteome</keyword>
<sequence>MMEAYVVDAFSSGPFSGNATMVCILPRGSVVRDDLCQKIASEINLSETAFVSFAPVISNHCDLKTSSHFSLRWFSPTCEVSMCGHGTLATAAVIWTVFENINKELYFNTMSGTLKATKTASVDETLFTIDLPASTCERANKDDFAELIKLVVGSSDISDCQYCSASNRLLICLPDGTTRTQLESLPLPNFTKLLALRQSKVKGIIVTVKSNDKDYDFYSRYYAPWWGNNEDHVTGAAHTTLGPYWSKVFQKESMKARQCSSRGGNLTVKMNWNEKRVLLTGSANITIKGTLLVPLALE</sequence>
<accession>A0A1X7U0N0</accession>
<dbReference type="SUPFAM" id="SSF54506">
    <property type="entry name" value="Diaminopimelate epimerase-like"/>
    <property type="match status" value="1"/>
</dbReference>
<feature type="active site" evidence="3">
    <location>
        <position position="47"/>
    </location>
</feature>
<dbReference type="GO" id="GO:0016853">
    <property type="term" value="F:isomerase activity"/>
    <property type="evidence" value="ECO:0007669"/>
    <property type="project" value="UniProtKB-KW"/>
</dbReference>
<reference evidence="5" key="1">
    <citation type="journal article" date="2010" name="Nature">
        <title>The Amphimedon queenslandica genome and the evolution of animal complexity.</title>
        <authorList>
            <person name="Srivastava M."/>
            <person name="Simakov O."/>
            <person name="Chapman J."/>
            <person name="Fahey B."/>
            <person name="Gauthier M.E."/>
            <person name="Mitros T."/>
            <person name="Richards G.S."/>
            <person name="Conaco C."/>
            <person name="Dacre M."/>
            <person name="Hellsten U."/>
            <person name="Larroux C."/>
            <person name="Putnam N.H."/>
            <person name="Stanke M."/>
            <person name="Adamska M."/>
            <person name="Darling A."/>
            <person name="Degnan S.M."/>
            <person name="Oakley T.H."/>
            <person name="Plachetzki D.C."/>
            <person name="Zhai Y."/>
            <person name="Adamski M."/>
            <person name="Calcino A."/>
            <person name="Cummins S.F."/>
            <person name="Goodstein D.M."/>
            <person name="Harris C."/>
            <person name="Jackson D.J."/>
            <person name="Leys S.P."/>
            <person name="Shu S."/>
            <person name="Woodcroft B.J."/>
            <person name="Vervoort M."/>
            <person name="Kosik K.S."/>
            <person name="Manning G."/>
            <person name="Degnan B.M."/>
            <person name="Rokhsar D.S."/>
        </authorList>
    </citation>
    <scope>NUCLEOTIDE SEQUENCE [LARGE SCALE GENOMIC DNA]</scope>
</reference>
<dbReference type="KEGG" id="aqu:100632173"/>
<dbReference type="Proteomes" id="UP000007879">
    <property type="component" value="Unassembled WGS sequence"/>
</dbReference>
<dbReference type="AlphaFoldDB" id="A0A1X7U0N0"/>
<evidence type="ECO:0000256" key="2">
    <source>
        <dbReference type="ARBA" id="ARBA00023235"/>
    </source>
</evidence>
<evidence type="ECO:0008006" key="6">
    <source>
        <dbReference type="Google" id="ProtNLM"/>
    </source>
</evidence>
<name>A0A1X7U0N0_AMPQE</name>
<evidence type="ECO:0000256" key="3">
    <source>
        <dbReference type="PIRSR" id="PIRSR016184-1"/>
    </source>
</evidence>
<dbReference type="PIRSF" id="PIRSF016184">
    <property type="entry name" value="PhzC_PhzF"/>
    <property type="match status" value="1"/>
</dbReference>
<dbReference type="PANTHER" id="PTHR13774:SF17">
    <property type="entry name" value="PHENAZINE BIOSYNTHESIS-LIKE DOMAIN-CONTAINING PROTEIN"/>
    <property type="match status" value="1"/>
</dbReference>
<protein>
    <recommendedName>
        <fullName evidence="6">Phenazine biosynthesis-like domain-containing protein</fullName>
    </recommendedName>
</protein>